<evidence type="ECO:0000256" key="1">
    <source>
        <dbReference type="SAM" id="MobiDB-lite"/>
    </source>
</evidence>
<feature type="region of interest" description="Disordered" evidence="1">
    <location>
        <begin position="518"/>
        <end position="1371"/>
    </location>
</feature>
<feature type="compositionally biased region" description="Polar residues" evidence="1">
    <location>
        <begin position="80"/>
        <end position="105"/>
    </location>
</feature>
<feature type="compositionally biased region" description="Low complexity" evidence="1">
    <location>
        <begin position="526"/>
        <end position="537"/>
    </location>
</feature>
<accession>A0AAE8MQB6</accession>
<feature type="compositionally biased region" description="Pro residues" evidence="1">
    <location>
        <begin position="1258"/>
        <end position="1267"/>
    </location>
</feature>
<feature type="compositionally biased region" description="Low complexity" evidence="1">
    <location>
        <begin position="53"/>
        <end position="63"/>
    </location>
</feature>
<dbReference type="Pfam" id="PF00169">
    <property type="entry name" value="PH"/>
    <property type="match status" value="1"/>
</dbReference>
<evidence type="ECO:0000313" key="3">
    <source>
        <dbReference type="EMBL" id="SPN96742.1"/>
    </source>
</evidence>
<dbReference type="Pfam" id="PF25381">
    <property type="entry name" value="PH_26"/>
    <property type="match status" value="1"/>
</dbReference>
<proteinExistence type="predicted"/>
<reference evidence="3" key="1">
    <citation type="submission" date="2018-03" db="EMBL/GenBank/DDBJ databases">
        <authorList>
            <person name="Guldener U."/>
        </authorList>
    </citation>
    <scope>NUCLEOTIDE SEQUENCE</scope>
</reference>
<feature type="compositionally biased region" description="Basic and acidic residues" evidence="1">
    <location>
        <begin position="1054"/>
        <end position="1068"/>
    </location>
</feature>
<dbReference type="InterPro" id="IPR058155">
    <property type="entry name" value="Skg3/CAF120-like_PH"/>
</dbReference>
<protein>
    <submittedName>
        <fullName evidence="3">Related to CAF120 CCR4 Associated Factor 120 kDa</fullName>
    </submittedName>
</protein>
<feature type="compositionally biased region" description="Polar residues" evidence="1">
    <location>
        <begin position="20"/>
        <end position="30"/>
    </location>
</feature>
<feature type="compositionally biased region" description="Polar residues" evidence="1">
    <location>
        <begin position="892"/>
        <end position="903"/>
    </location>
</feature>
<dbReference type="SMART" id="SM00233">
    <property type="entry name" value="PH"/>
    <property type="match status" value="1"/>
</dbReference>
<feature type="compositionally biased region" description="Low complexity" evidence="1">
    <location>
        <begin position="1162"/>
        <end position="1188"/>
    </location>
</feature>
<feature type="region of interest" description="Disordered" evidence="1">
    <location>
        <begin position="1"/>
        <end position="116"/>
    </location>
</feature>
<evidence type="ECO:0000313" key="4">
    <source>
        <dbReference type="Proteomes" id="UP001187682"/>
    </source>
</evidence>
<feature type="compositionally biased region" description="Pro residues" evidence="1">
    <location>
        <begin position="1203"/>
        <end position="1233"/>
    </location>
</feature>
<dbReference type="InterPro" id="IPR011993">
    <property type="entry name" value="PH-like_dom_sf"/>
</dbReference>
<organism evidence="3 4">
    <name type="scientific">Cephalotrichum gorgonifer</name>
    <dbReference type="NCBI Taxonomy" id="2041049"/>
    <lineage>
        <taxon>Eukaryota</taxon>
        <taxon>Fungi</taxon>
        <taxon>Dikarya</taxon>
        <taxon>Ascomycota</taxon>
        <taxon>Pezizomycotina</taxon>
        <taxon>Sordariomycetes</taxon>
        <taxon>Hypocreomycetidae</taxon>
        <taxon>Microascales</taxon>
        <taxon>Microascaceae</taxon>
        <taxon>Cephalotrichum</taxon>
    </lineage>
</organism>
<feature type="domain" description="PH" evidence="2">
    <location>
        <begin position="150"/>
        <end position="268"/>
    </location>
</feature>
<dbReference type="Gene3D" id="2.30.29.30">
    <property type="entry name" value="Pleckstrin-homology domain (PH domain)/Phosphotyrosine-binding domain (PTB)"/>
    <property type="match status" value="1"/>
</dbReference>
<feature type="compositionally biased region" description="Polar residues" evidence="1">
    <location>
        <begin position="1030"/>
        <end position="1048"/>
    </location>
</feature>
<sequence>MARKRVLSFIFGGGGARDSATGTGTETIKQQPPIKPTNVTKSPPHRAPFADRASTTTTTTTSPSPSPPAPAATEKFPVVPQSSSPPLRSADSPTSLEDDSFANSPKTRKRASSRPISIIQGYQAPHMDINEDTIPELQPIFTFLNSHGNKLYQEGYFLKLDDQNTQGRPNPDRSWTECFAQLVGTVLSLWDAAELDAAGEDGEVLPKFINLTDASIKMIDSLPTRTKDEQPLQNILSISTAGRNRYLLHFNSHDALVQWTASIRLAMFEYTTLQEAYTGALIAGKGKSLNNINVIMERMRVKNEAWVRVRFGAGVPWRRCWCVINPPDEKEYQKAQKEMKKRSAYDRSQVPLLKGDIKFYDSKKESSKKQKKSRPIATIADAQAAYAIYPQAKALVDASTLLKIEGTITIHSDPPSSTEGFVFVMPETHPAVSGFEMLLRYLFPTWDTFCLYGRPGRLVASTLDARSLMYAMPKGRRYGYLSIADVANLITAEGGATWTEREWRKRLKDLTGTRMNEIDESGYTHSRTNSNRSNNLSYIPETNGNGHPPSRPRIGFAGDAAPPQAAVAPPQHPDRLRGGAETPISDEDISRDFDGMRNLQTPEPVSQPPAFSHGPQSRPGAKAYHSSELRRANSRLSQSTLSHIAKAGGVPLPAQDHPNQGGANDLFLANGGARQGDHPQPVPVHPSTNPVGVPANHDGSREVLNTPAPFPAEYASPPNRTHPLAYRDAPQMHDGPPPRPSTDSRSTNSDSRLPGPGQNPQDPMQRSYAGSYRPNNPPSRGGPPSERSQHSQRRGDMSPTTASSADSFGGHMIDQAVIDRIRANEADDSPIPDYYREDSMSSTSSNRYGGPGAYHAQQSPPSDGRRMQGPGGGYQGGIRNVHRQDSHRSDADSTTSPDYASTHKSSEAGSLVERPRAGVLKTVGGAESPGTRSLTSDFDLPDVNFGPTIGHNPQPRGMMASPPRNQQRPQVAQVNPRPAPPEQGHAREDSSDTLRRSMMWQPGVASGSPRGEGISVEDYVQQRAAAASSPMISHSRGSSNARSTTPTQAMARRRSQDLLTKRHSRDSSVDLLQQRPGSRGANAALDTANVGGISSHLSAREQEQVARATGAPLLNMGGGGKPQQGLGLVGAIENREKEKQQVKAGYSSQTVQNAIEQRERQGYQQQMRQQQYQLQQQQQFQQQFQQQQPPAGYHPNMQQGQMRPPPPQGQMRPPPQGQMRPPPQGQMRPPPPQGQSGPMGRGYGPPQPMFTQQGRPRSPGPRGPPPMGGQSPGMYGPGAMPRGQSPGPYAMGSPPPPGQSSPGMYGMAGSPRGQSPGPYAMGGAPRGQSPGPNFMGGAPPRGQSPYGMRPPPQQHGYPQGGRGQQYQGNAF</sequence>
<feature type="compositionally biased region" description="Low complexity" evidence="1">
    <location>
        <begin position="1268"/>
        <end position="1278"/>
    </location>
</feature>
<name>A0AAE8MQB6_9PEZI</name>
<dbReference type="InterPro" id="IPR001849">
    <property type="entry name" value="PH_domain"/>
</dbReference>
<comment type="caution">
    <text evidence="3">The sequence shown here is derived from an EMBL/GenBank/DDBJ whole genome shotgun (WGS) entry which is preliminary data.</text>
</comment>
<keyword evidence="4" id="KW-1185">Reference proteome</keyword>
<feature type="compositionally biased region" description="Polar residues" evidence="1">
    <location>
        <begin position="1146"/>
        <end position="1155"/>
    </location>
</feature>
<evidence type="ECO:0000259" key="2">
    <source>
        <dbReference type="PROSITE" id="PS50003"/>
    </source>
</evidence>
<feature type="compositionally biased region" description="Basic and acidic residues" evidence="1">
    <location>
        <begin position="882"/>
        <end position="891"/>
    </location>
</feature>
<feature type="compositionally biased region" description="Basic and acidic residues" evidence="1">
    <location>
        <begin position="787"/>
        <end position="796"/>
    </location>
</feature>
<feature type="compositionally biased region" description="Low complexity" evidence="1">
    <location>
        <begin position="560"/>
        <end position="569"/>
    </location>
</feature>
<dbReference type="FunFam" id="2.30.29.30:FF:000203">
    <property type="entry name" value="PH domain-containing protein"/>
    <property type="match status" value="1"/>
</dbReference>
<dbReference type="EMBL" id="ONZQ02000001">
    <property type="protein sequence ID" value="SPN96742.1"/>
    <property type="molecule type" value="Genomic_DNA"/>
</dbReference>
<feature type="compositionally biased region" description="Polar residues" evidence="1">
    <location>
        <begin position="963"/>
        <end position="973"/>
    </location>
</feature>
<feature type="compositionally biased region" description="Basic and acidic residues" evidence="1">
    <location>
        <begin position="984"/>
        <end position="995"/>
    </location>
</feature>
<feature type="compositionally biased region" description="Low complexity" evidence="1">
    <location>
        <begin position="741"/>
        <end position="752"/>
    </location>
</feature>
<dbReference type="PROSITE" id="PS50003">
    <property type="entry name" value="PH_DOMAIN"/>
    <property type="match status" value="1"/>
</dbReference>
<dbReference type="Proteomes" id="UP001187682">
    <property type="component" value="Unassembled WGS sequence"/>
</dbReference>
<gene>
    <name evidence="3" type="ORF">DNG_00262</name>
</gene>
<dbReference type="SUPFAM" id="SSF50729">
    <property type="entry name" value="PH domain-like"/>
    <property type="match status" value="1"/>
</dbReference>